<proteinExistence type="predicted"/>
<evidence type="ECO:0000313" key="3">
    <source>
        <dbReference type="Proteomes" id="UP000291343"/>
    </source>
</evidence>
<dbReference type="PANTHER" id="PTHR12984">
    <property type="entry name" value="SCY1-RELATED S/T PROTEIN KINASE-LIKE"/>
    <property type="match status" value="1"/>
</dbReference>
<dbReference type="InterPro" id="IPR011009">
    <property type="entry name" value="Kinase-like_dom_sf"/>
</dbReference>
<dbReference type="Gene3D" id="1.10.510.10">
    <property type="entry name" value="Transferase(Phosphotransferase) domain 1"/>
    <property type="match status" value="1"/>
</dbReference>
<dbReference type="FunCoup" id="A0A482X2Z1">
    <property type="interactions" value="1095"/>
</dbReference>
<dbReference type="AlphaFoldDB" id="A0A482X2Z1"/>
<accession>A0A482X2Z1</accession>
<dbReference type="Proteomes" id="UP000291343">
    <property type="component" value="Unassembled WGS sequence"/>
</dbReference>
<comment type="caution">
    <text evidence="2">The sequence shown here is derived from an EMBL/GenBank/DDBJ whole genome shotgun (WGS) entry which is preliminary data.</text>
</comment>
<evidence type="ECO:0008006" key="4">
    <source>
        <dbReference type="Google" id="ProtNLM"/>
    </source>
</evidence>
<feature type="compositionally biased region" description="Polar residues" evidence="1">
    <location>
        <begin position="468"/>
        <end position="493"/>
    </location>
</feature>
<evidence type="ECO:0000313" key="2">
    <source>
        <dbReference type="EMBL" id="RZF39976.1"/>
    </source>
</evidence>
<dbReference type="SUPFAM" id="SSF56112">
    <property type="entry name" value="Protein kinase-like (PK-like)"/>
    <property type="match status" value="1"/>
</dbReference>
<dbReference type="Gene3D" id="1.25.10.10">
    <property type="entry name" value="Leucine-rich Repeat Variant"/>
    <property type="match status" value="1"/>
</dbReference>
<feature type="region of interest" description="Disordered" evidence="1">
    <location>
        <begin position="400"/>
        <end position="440"/>
    </location>
</feature>
<evidence type="ECO:0000256" key="1">
    <source>
        <dbReference type="SAM" id="MobiDB-lite"/>
    </source>
</evidence>
<feature type="region of interest" description="Disordered" evidence="1">
    <location>
        <begin position="518"/>
        <end position="549"/>
    </location>
</feature>
<feature type="region of interest" description="Disordered" evidence="1">
    <location>
        <begin position="468"/>
        <end position="496"/>
    </location>
</feature>
<name>A0A482X2Z1_LAOST</name>
<dbReference type="EMBL" id="QKKF02019433">
    <property type="protein sequence ID" value="RZF39976.1"/>
    <property type="molecule type" value="Genomic_DNA"/>
</dbReference>
<dbReference type="PANTHER" id="PTHR12984:SF15">
    <property type="entry name" value="PROTEIN-ASSOCIATING WITH THE CARBOXYL-TERMINAL DOMAIN OF EZRIN"/>
    <property type="match status" value="1"/>
</dbReference>
<dbReference type="STRING" id="195883.A0A482X2Z1"/>
<reference evidence="2 3" key="1">
    <citation type="journal article" date="2017" name="Gigascience">
        <title>Genome sequence of the small brown planthopper, Laodelphax striatellus.</title>
        <authorList>
            <person name="Zhu J."/>
            <person name="Jiang F."/>
            <person name="Wang X."/>
            <person name="Yang P."/>
            <person name="Bao Y."/>
            <person name="Zhao W."/>
            <person name="Wang W."/>
            <person name="Lu H."/>
            <person name="Wang Q."/>
            <person name="Cui N."/>
            <person name="Li J."/>
            <person name="Chen X."/>
            <person name="Luo L."/>
            <person name="Yu J."/>
            <person name="Kang L."/>
            <person name="Cui F."/>
        </authorList>
    </citation>
    <scope>NUCLEOTIDE SEQUENCE [LARGE SCALE GENOMIC DNA]</scope>
    <source>
        <strain evidence="2">Lst14</strain>
    </source>
</reference>
<keyword evidence="3" id="KW-1185">Reference proteome</keyword>
<dbReference type="OrthoDB" id="9942861at2759"/>
<feature type="compositionally biased region" description="Acidic residues" evidence="1">
    <location>
        <begin position="423"/>
        <end position="440"/>
    </location>
</feature>
<dbReference type="InterPro" id="IPR011989">
    <property type="entry name" value="ARM-like"/>
</dbReference>
<organism evidence="2 3">
    <name type="scientific">Laodelphax striatellus</name>
    <name type="common">Small brown planthopper</name>
    <name type="synonym">Delphax striatella</name>
    <dbReference type="NCBI Taxonomy" id="195883"/>
    <lineage>
        <taxon>Eukaryota</taxon>
        <taxon>Metazoa</taxon>
        <taxon>Ecdysozoa</taxon>
        <taxon>Arthropoda</taxon>
        <taxon>Hexapoda</taxon>
        <taxon>Insecta</taxon>
        <taxon>Pterygota</taxon>
        <taxon>Neoptera</taxon>
        <taxon>Paraneoptera</taxon>
        <taxon>Hemiptera</taxon>
        <taxon>Auchenorrhyncha</taxon>
        <taxon>Fulgoroidea</taxon>
        <taxon>Delphacidae</taxon>
        <taxon>Criomorphinae</taxon>
        <taxon>Laodelphax</taxon>
    </lineage>
</organism>
<dbReference type="InterPro" id="IPR051177">
    <property type="entry name" value="CIK-Related_Protein"/>
</dbReference>
<dbReference type="InParanoid" id="A0A482X2Z1"/>
<gene>
    <name evidence="2" type="ORF">LSTR_LSTR002379</name>
</gene>
<sequence length="549" mass="61339">MGNETSQPTGLVIEENAIEVTDRWALHSAAHSTGTPDPTKISVFVGAPPCKSNPTLLEKFAKNLMVHRHPCILKYVATWHKNGKGFHLATEDVRPLVQVLPNQTALQVCIGLQNILKALIFLHEMAQSSHNNVCRAAVYVTPDGVWKLGGLEYLCRFSELSSGYLCGARVGRYEAGRSPGEEERVPQPPSAVDRFAFGVLAEEVLSTYSSDDVPGMAEFRELCKTQLQNVSSAVRPSLDKVLRLPFFTHEFINIHNFLSELTLKTEQDKQDFFRDLSGKLSSFPEDVVASQLSSLLLSRIVLLDTTAQQHLLPLLFSPRADDDPSKDKVFSESTFKAFLVPKLLPMFCVRDAHVRIILLSHFSTFCAMFSPSQLQLHILPEAARTAKSQNRRSQKPIKVVEPECGNPPIAPETVLPERLSPDGGEEEPSSLTVSEEETENWVEWEENIAPDRKIDDLKKTDKVISNLKPQDTSHSTNLPDITSLDIKSSSLPPKNQEVDYFQDMEPVISTNHIVEIPETKKSQTSKFEVELTESDDVKGWGDDENWDDL</sequence>
<dbReference type="SMR" id="A0A482X2Z1"/>
<protein>
    <recommendedName>
        <fullName evidence="4">Protein kinase domain-containing protein</fullName>
    </recommendedName>
</protein>